<comment type="caution">
    <text evidence="2">The sequence shown here is derived from an EMBL/GenBank/DDBJ whole genome shotgun (WGS) entry which is preliminary data.</text>
</comment>
<organism evidence="2 3">
    <name type="scientific">Sphingobacterium hotanense</name>
    <dbReference type="NCBI Taxonomy" id="649196"/>
    <lineage>
        <taxon>Bacteria</taxon>
        <taxon>Pseudomonadati</taxon>
        <taxon>Bacteroidota</taxon>
        <taxon>Sphingobacteriia</taxon>
        <taxon>Sphingobacteriales</taxon>
        <taxon>Sphingobacteriaceae</taxon>
        <taxon>Sphingobacterium</taxon>
    </lineage>
</organism>
<dbReference type="Proteomes" id="UP001170954">
    <property type="component" value="Unassembled WGS sequence"/>
</dbReference>
<protein>
    <submittedName>
        <fullName evidence="2">BACON domain-containing protein</fullName>
    </submittedName>
</protein>
<dbReference type="CDD" id="cd14948">
    <property type="entry name" value="BACON"/>
    <property type="match status" value="1"/>
</dbReference>
<feature type="domain" description="BACON" evidence="1">
    <location>
        <begin position="59"/>
        <end position="106"/>
    </location>
</feature>
<dbReference type="PROSITE" id="PS51257">
    <property type="entry name" value="PROKAR_LIPOPROTEIN"/>
    <property type="match status" value="1"/>
</dbReference>
<evidence type="ECO:0000259" key="1">
    <source>
        <dbReference type="Pfam" id="PF13004"/>
    </source>
</evidence>
<dbReference type="Pfam" id="PF13004">
    <property type="entry name" value="BACON"/>
    <property type="match status" value="1"/>
</dbReference>
<name>A0ABT7NLT7_9SPHI</name>
<dbReference type="RefSeq" id="WP_286651057.1">
    <property type="nucleotide sequence ID" value="NZ_JACAGK010000017.1"/>
</dbReference>
<dbReference type="InterPro" id="IPR024361">
    <property type="entry name" value="BACON"/>
</dbReference>
<reference evidence="2" key="2">
    <citation type="journal article" date="2022" name="Sci. Total Environ.">
        <title>Prevalence, transmission, and molecular epidemiology of tet(X)-positive bacteria among humans, animals, and environmental niches in China: An epidemiological, and genomic-based study.</title>
        <authorList>
            <person name="Dong N."/>
            <person name="Zeng Y."/>
            <person name="Cai C."/>
            <person name="Sun C."/>
            <person name="Lu J."/>
            <person name="Liu C."/>
            <person name="Zhou H."/>
            <person name="Sun Q."/>
            <person name="Shu L."/>
            <person name="Wang H."/>
            <person name="Wang Y."/>
            <person name="Wang S."/>
            <person name="Wu C."/>
            <person name="Chan E.W."/>
            <person name="Chen G."/>
            <person name="Shen Z."/>
            <person name="Chen S."/>
            <person name="Zhang R."/>
        </authorList>
    </citation>
    <scope>NUCLEOTIDE SEQUENCE</scope>
    <source>
        <strain evidence="2">R1692</strain>
    </source>
</reference>
<dbReference type="InterPro" id="IPR013783">
    <property type="entry name" value="Ig-like_fold"/>
</dbReference>
<evidence type="ECO:0000313" key="2">
    <source>
        <dbReference type="EMBL" id="MDM1048105.1"/>
    </source>
</evidence>
<dbReference type="Gene3D" id="2.60.40.10">
    <property type="entry name" value="Immunoglobulins"/>
    <property type="match status" value="2"/>
</dbReference>
<evidence type="ECO:0000313" key="3">
    <source>
        <dbReference type="Proteomes" id="UP001170954"/>
    </source>
</evidence>
<dbReference type="EMBL" id="JACAGK010000017">
    <property type="protein sequence ID" value="MDM1048105.1"/>
    <property type="molecule type" value="Genomic_DNA"/>
</dbReference>
<accession>A0ABT7NLT7</accession>
<sequence>MRNLFKYIFFLGVMATVMVSCKKDNSAPELSVVETKLGTGPLENKGTIQLSSADYTASVEDAWCKIQQDGNIIHITVEQNDDKTNRSTLIHITSNDGKKLVVPITQRGLLFDINSPIKDLNYSFKGGVKKINIISNVDYKVEFDQDWLSYKVKGDTLYITADSYQPADKNTKRTAKATIIYGTDEAVLDLTQLNILSYEEFLGPGRLSFIDNATVNETYRKTLSVNIVEKVNGSVFTVVTGPIATLSNRSIKIDVTYNPDGSIQINSGQLLFEDYYDERSTEINTNKLVRVYGMMYNIAAKAYSSNFDPLLKAIAESSPTAMVYSFNAFNKWNNGSPLEILYREYAADGMAFPAYKLNTTTISRFTNIPPYVYMLGMRLEK</sequence>
<proteinExistence type="predicted"/>
<gene>
    <name evidence="2" type="ORF">HX018_07635</name>
</gene>
<keyword evidence="3" id="KW-1185">Reference proteome</keyword>
<reference evidence="2" key="1">
    <citation type="submission" date="2020-06" db="EMBL/GenBank/DDBJ databases">
        <authorList>
            <person name="Dong N."/>
        </authorList>
    </citation>
    <scope>NUCLEOTIDE SEQUENCE</scope>
    <source>
        <strain evidence="2">R1692</strain>
    </source>
</reference>